<accession>A0ABP0YU09</accession>
<sequence length="73" mass="7901">MKGKEVGLALKTMLQRKQMQIIGLAAHIGSCGKVVKKRDMGIKGQREILIIESGSKENEGVRKIGSGHCPKSN</sequence>
<protein>
    <submittedName>
        <fullName evidence="1">Uncharacterized protein</fullName>
    </submittedName>
</protein>
<proteinExistence type="predicted"/>
<organism evidence="1 2">
    <name type="scientific">Citrullus colocynthis</name>
    <name type="common">colocynth</name>
    <dbReference type="NCBI Taxonomy" id="252529"/>
    <lineage>
        <taxon>Eukaryota</taxon>
        <taxon>Viridiplantae</taxon>
        <taxon>Streptophyta</taxon>
        <taxon>Embryophyta</taxon>
        <taxon>Tracheophyta</taxon>
        <taxon>Spermatophyta</taxon>
        <taxon>Magnoliopsida</taxon>
        <taxon>eudicotyledons</taxon>
        <taxon>Gunneridae</taxon>
        <taxon>Pentapetalae</taxon>
        <taxon>rosids</taxon>
        <taxon>fabids</taxon>
        <taxon>Cucurbitales</taxon>
        <taxon>Cucurbitaceae</taxon>
        <taxon>Benincaseae</taxon>
        <taxon>Citrullus</taxon>
    </lineage>
</organism>
<feature type="non-terminal residue" evidence="1">
    <location>
        <position position="73"/>
    </location>
</feature>
<dbReference type="EMBL" id="OZ021740">
    <property type="protein sequence ID" value="CAK9324018.1"/>
    <property type="molecule type" value="Genomic_DNA"/>
</dbReference>
<evidence type="ECO:0000313" key="1">
    <source>
        <dbReference type="EMBL" id="CAK9324018.1"/>
    </source>
</evidence>
<keyword evidence="2" id="KW-1185">Reference proteome</keyword>
<dbReference type="Proteomes" id="UP001642487">
    <property type="component" value="Chromosome 6"/>
</dbReference>
<name>A0ABP0YU09_9ROSI</name>
<evidence type="ECO:0000313" key="2">
    <source>
        <dbReference type="Proteomes" id="UP001642487"/>
    </source>
</evidence>
<gene>
    <name evidence="1" type="ORF">CITCOLO1_LOCUS16235</name>
</gene>
<reference evidence="1 2" key="1">
    <citation type="submission" date="2024-03" db="EMBL/GenBank/DDBJ databases">
        <authorList>
            <person name="Gkanogiannis A."/>
            <person name="Becerra Lopez-Lavalle L."/>
        </authorList>
    </citation>
    <scope>NUCLEOTIDE SEQUENCE [LARGE SCALE GENOMIC DNA]</scope>
</reference>